<keyword evidence="1" id="KW-0472">Membrane</keyword>
<evidence type="ECO:0000313" key="3">
    <source>
        <dbReference type="Proteomes" id="UP001499959"/>
    </source>
</evidence>
<dbReference type="SUPFAM" id="SSF54523">
    <property type="entry name" value="Pili subunits"/>
    <property type="match status" value="1"/>
</dbReference>
<organism evidence="2 3">
    <name type="scientific">Lysobacter hankyongensis</name>
    <dbReference type="NCBI Taxonomy" id="1176535"/>
    <lineage>
        <taxon>Bacteria</taxon>
        <taxon>Pseudomonadati</taxon>
        <taxon>Pseudomonadota</taxon>
        <taxon>Gammaproteobacteria</taxon>
        <taxon>Lysobacterales</taxon>
        <taxon>Lysobacteraceae</taxon>
        <taxon>Lysobacter</taxon>
    </lineage>
</organism>
<dbReference type="InterPro" id="IPR012902">
    <property type="entry name" value="N_methyl_site"/>
</dbReference>
<dbReference type="Pfam" id="PF16732">
    <property type="entry name" value="ComP_DUS"/>
    <property type="match status" value="1"/>
</dbReference>
<dbReference type="RefSeq" id="WP_345301653.1">
    <property type="nucleotide sequence ID" value="NZ_BAABJE010000001.1"/>
</dbReference>
<protein>
    <submittedName>
        <fullName evidence="2">Type IV pilin protein</fullName>
    </submittedName>
</protein>
<name>A0ABP9AQ68_9GAMM</name>
<feature type="transmembrane region" description="Helical" evidence="1">
    <location>
        <begin position="21"/>
        <end position="46"/>
    </location>
</feature>
<dbReference type="InterPro" id="IPR031982">
    <property type="entry name" value="PilE-like"/>
</dbReference>
<dbReference type="Gene3D" id="3.30.700.10">
    <property type="entry name" value="Glycoprotein, Type 4 Pilin"/>
    <property type="match status" value="1"/>
</dbReference>
<reference evidence="3" key="1">
    <citation type="journal article" date="2019" name="Int. J. Syst. Evol. Microbiol.">
        <title>The Global Catalogue of Microorganisms (GCM) 10K type strain sequencing project: providing services to taxonomists for standard genome sequencing and annotation.</title>
        <authorList>
            <consortium name="The Broad Institute Genomics Platform"/>
            <consortium name="The Broad Institute Genome Sequencing Center for Infectious Disease"/>
            <person name="Wu L."/>
            <person name="Ma J."/>
        </authorList>
    </citation>
    <scope>NUCLEOTIDE SEQUENCE [LARGE SCALE GENOMIC DNA]</scope>
    <source>
        <strain evidence="3">JCM 18204</strain>
    </source>
</reference>
<evidence type="ECO:0000313" key="2">
    <source>
        <dbReference type="EMBL" id="GAA4783083.1"/>
    </source>
</evidence>
<dbReference type="Proteomes" id="UP001499959">
    <property type="component" value="Unassembled WGS sequence"/>
</dbReference>
<dbReference type="PROSITE" id="PS00409">
    <property type="entry name" value="PROKAR_NTER_METHYL"/>
    <property type="match status" value="1"/>
</dbReference>
<sequence>MSLDRPARNRSRHAIARHPARGFTLVEVIIVVLIISVLAAIAYPAYQDSVVRTRRNAAKACLSEAAQFMERFYTTNLRYDQTGAGVGVVLPPCAAGVDVTNHYNVTLAAVARTTYRLQAAPIGLQATKDTKCGILGLNNTGTKTKTGTESVDICW</sequence>
<keyword evidence="3" id="KW-1185">Reference proteome</keyword>
<proteinExistence type="predicted"/>
<dbReference type="EMBL" id="BAABJE010000001">
    <property type="protein sequence ID" value="GAA4783083.1"/>
    <property type="molecule type" value="Genomic_DNA"/>
</dbReference>
<accession>A0ABP9AQ68</accession>
<dbReference type="InterPro" id="IPR045584">
    <property type="entry name" value="Pilin-like"/>
</dbReference>
<dbReference type="NCBIfam" id="TIGR02532">
    <property type="entry name" value="IV_pilin_GFxxxE"/>
    <property type="match status" value="1"/>
</dbReference>
<evidence type="ECO:0000256" key="1">
    <source>
        <dbReference type="SAM" id="Phobius"/>
    </source>
</evidence>
<comment type="caution">
    <text evidence="2">The sequence shown here is derived from an EMBL/GenBank/DDBJ whole genome shotgun (WGS) entry which is preliminary data.</text>
</comment>
<keyword evidence="1" id="KW-0812">Transmembrane</keyword>
<keyword evidence="1" id="KW-1133">Transmembrane helix</keyword>
<dbReference type="Pfam" id="PF07963">
    <property type="entry name" value="N_methyl"/>
    <property type="match status" value="1"/>
</dbReference>
<gene>
    <name evidence="2" type="ORF">GCM10023307_04620</name>
</gene>